<dbReference type="InterPro" id="IPR001969">
    <property type="entry name" value="Aspartic_peptidase_AS"/>
</dbReference>
<dbReference type="Gene3D" id="2.40.70.10">
    <property type="entry name" value="Acid Proteases"/>
    <property type="match status" value="2"/>
</dbReference>
<dbReference type="GO" id="GO:0005685">
    <property type="term" value="C:U1 snRNP"/>
    <property type="evidence" value="ECO:0007669"/>
    <property type="project" value="InterPro"/>
</dbReference>
<dbReference type="InterPro" id="IPR034164">
    <property type="entry name" value="Pepsin-like_dom"/>
</dbReference>
<evidence type="ECO:0000256" key="2">
    <source>
        <dbReference type="ARBA" id="ARBA00007447"/>
    </source>
</evidence>
<evidence type="ECO:0000313" key="7">
    <source>
        <dbReference type="Proteomes" id="UP000799779"/>
    </source>
</evidence>
<dbReference type="InterPro" id="IPR021109">
    <property type="entry name" value="Peptidase_aspartic_dom_sf"/>
</dbReference>
<keyword evidence="3 4" id="KW-0064">Aspartyl protease</keyword>
<comment type="similarity">
    <text evidence="2 4">Belongs to the peptidase A1 family.</text>
</comment>
<protein>
    <submittedName>
        <fullName evidence="6">LUC7-domain-containing protein</fullName>
    </submittedName>
</protein>
<name>A0A6A5W849_9PLEO</name>
<evidence type="ECO:0000256" key="4">
    <source>
        <dbReference type="RuleBase" id="RU000454"/>
    </source>
</evidence>
<dbReference type="PANTHER" id="PTHR12375">
    <property type="entry name" value="RNA-BINDING PROTEIN LUC7-RELATED"/>
    <property type="match status" value="1"/>
</dbReference>
<evidence type="ECO:0000259" key="5">
    <source>
        <dbReference type="PROSITE" id="PS51767"/>
    </source>
</evidence>
<feature type="domain" description="Peptidase A1" evidence="5">
    <location>
        <begin position="214"/>
        <end position="606"/>
    </location>
</feature>
<proteinExistence type="inferred from homology"/>
<dbReference type="SUPFAM" id="SSF50630">
    <property type="entry name" value="Acid proteases"/>
    <property type="match status" value="1"/>
</dbReference>
<evidence type="ECO:0000256" key="1">
    <source>
        <dbReference type="ARBA" id="ARBA00005655"/>
    </source>
</evidence>
<sequence length="609" mass="66587">MAAAETRRMLAQLMGEQAMTGASSQAPQYGITDDKVCKSYLVGQCPYDLFNNTKMDIGTCSKVHVETLRTEYQEAPQEQKDRWFDFKREYLHEMARHIDECDRRIGTAQRRLEKTPEEIRKTNALVKQIDDLNKSIDAGLLEVQIMGEMGEVNMALAEYFRAQQRIQEKEILERELKSISDTGGPSGHQKLQVCDVCGAYLSRLDNDRRLADHFYGKMHLGYSQMRKSHADLKVEVNSRPPSAATGMRGGPGGYGGGGYGGYGGPPGGSRGGGGRGVTPHVLTLESTTQHLPPSYLHPLHPRNHAKRYNSIHDTSTQFGEDQEPAQEDIASIQQALQTLGGRVYMTNLTLGGNEYTFVIDTGSSDTWIASSSFECLSRTTSSPLPRSAYIPKIFSLALGRPTKDNPTEGGLIAIGGIPDIPYKGPFVSVPIRPLVSMAFAFYSIPAGGFVVKPPQKPLVQSSSSQSKLEAQNQIVIKPDTEQSDKELQMVIDSGTSLIYLPDQIADYVANLFIPAATYNVLSNLYLVSCTARAPQFAILIAGRRFWISEGDLLNNEGLTGIVGGSGEATCVLAIQRKGNGDAVLGDAFLRNVVSVFDLGEGEMRFAARE</sequence>
<keyword evidence="4" id="KW-0645">Protease</keyword>
<dbReference type="CDD" id="cd05471">
    <property type="entry name" value="pepsin_like"/>
    <property type="match status" value="1"/>
</dbReference>
<dbReference type="EMBL" id="ML977615">
    <property type="protein sequence ID" value="KAF1997298.1"/>
    <property type="molecule type" value="Genomic_DNA"/>
</dbReference>
<dbReference type="PRINTS" id="PR00792">
    <property type="entry name" value="PEPSIN"/>
</dbReference>
<dbReference type="InterPro" id="IPR033121">
    <property type="entry name" value="PEPTIDASE_A1"/>
</dbReference>
<dbReference type="Pfam" id="PF03194">
    <property type="entry name" value="LUC7"/>
    <property type="match status" value="1"/>
</dbReference>
<dbReference type="GO" id="GO:0006508">
    <property type="term" value="P:proteolysis"/>
    <property type="evidence" value="ECO:0007669"/>
    <property type="project" value="UniProtKB-KW"/>
</dbReference>
<accession>A0A6A5W849</accession>
<dbReference type="GO" id="GO:0004190">
    <property type="term" value="F:aspartic-type endopeptidase activity"/>
    <property type="evidence" value="ECO:0007669"/>
    <property type="project" value="UniProtKB-KW"/>
</dbReference>
<dbReference type="OrthoDB" id="153872at2759"/>
<dbReference type="Proteomes" id="UP000799779">
    <property type="component" value="Unassembled WGS sequence"/>
</dbReference>
<evidence type="ECO:0000313" key="6">
    <source>
        <dbReference type="EMBL" id="KAF1997298.1"/>
    </source>
</evidence>
<keyword evidence="4" id="KW-0378">Hydrolase</keyword>
<keyword evidence="7" id="KW-1185">Reference proteome</keyword>
<dbReference type="InterPro" id="IPR001461">
    <property type="entry name" value="Aspartic_peptidase_A1"/>
</dbReference>
<dbReference type="InterPro" id="IPR004882">
    <property type="entry name" value="Luc7-rel"/>
</dbReference>
<evidence type="ECO:0000256" key="3">
    <source>
        <dbReference type="ARBA" id="ARBA00022750"/>
    </source>
</evidence>
<reference evidence="6" key="1">
    <citation type="journal article" date="2020" name="Stud. Mycol.">
        <title>101 Dothideomycetes genomes: a test case for predicting lifestyles and emergence of pathogens.</title>
        <authorList>
            <person name="Haridas S."/>
            <person name="Albert R."/>
            <person name="Binder M."/>
            <person name="Bloem J."/>
            <person name="Labutti K."/>
            <person name="Salamov A."/>
            <person name="Andreopoulos B."/>
            <person name="Baker S."/>
            <person name="Barry K."/>
            <person name="Bills G."/>
            <person name="Bluhm B."/>
            <person name="Cannon C."/>
            <person name="Castanera R."/>
            <person name="Culley D."/>
            <person name="Daum C."/>
            <person name="Ezra D."/>
            <person name="Gonzalez J."/>
            <person name="Henrissat B."/>
            <person name="Kuo A."/>
            <person name="Liang C."/>
            <person name="Lipzen A."/>
            <person name="Lutzoni F."/>
            <person name="Magnuson J."/>
            <person name="Mondo S."/>
            <person name="Nolan M."/>
            <person name="Ohm R."/>
            <person name="Pangilinan J."/>
            <person name="Park H.-J."/>
            <person name="Ramirez L."/>
            <person name="Alfaro M."/>
            <person name="Sun H."/>
            <person name="Tritt A."/>
            <person name="Yoshinaga Y."/>
            <person name="Zwiers L.-H."/>
            <person name="Turgeon B."/>
            <person name="Goodwin S."/>
            <person name="Spatafora J."/>
            <person name="Crous P."/>
            <person name="Grigoriev I."/>
        </authorList>
    </citation>
    <scope>NUCLEOTIDE SEQUENCE</scope>
    <source>
        <strain evidence="6">CBS 123094</strain>
    </source>
</reference>
<comment type="similarity">
    <text evidence="1">Belongs to the Luc7 family.</text>
</comment>
<dbReference type="PROSITE" id="PS00141">
    <property type="entry name" value="ASP_PROTEASE"/>
    <property type="match status" value="1"/>
</dbReference>
<dbReference type="AlphaFoldDB" id="A0A6A5W849"/>
<dbReference type="Pfam" id="PF00026">
    <property type="entry name" value="Asp"/>
    <property type="match status" value="2"/>
</dbReference>
<dbReference type="GO" id="GO:0003729">
    <property type="term" value="F:mRNA binding"/>
    <property type="evidence" value="ECO:0007669"/>
    <property type="project" value="InterPro"/>
</dbReference>
<gene>
    <name evidence="6" type="ORF">P154DRAFT_441483</name>
</gene>
<dbReference type="GO" id="GO:0006376">
    <property type="term" value="P:mRNA splice site recognition"/>
    <property type="evidence" value="ECO:0007669"/>
    <property type="project" value="InterPro"/>
</dbReference>
<dbReference type="PROSITE" id="PS51767">
    <property type="entry name" value="PEPTIDASE_A1"/>
    <property type="match status" value="1"/>
</dbReference>
<organism evidence="6 7">
    <name type="scientific">Amniculicola lignicola CBS 123094</name>
    <dbReference type="NCBI Taxonomy" id="1392246"/>
    <lineage>
        <taxon>Eukaryota</taxon>
        <taxon>Fungi</taxon>
        <taxon>Dikarya</taxon>
        <taxon>Ascomycota</taxon>
        <taxon>Pezizomycotina</taxon>
        <taxon>Dothideomycetes</taxon>
        <taxon>Pleosporomycetidae</taxon>
        <taxon>Pleosporales</taxon>
        <taxon>Amniculicolaceae</taxon>
        <taxon>Amniculicola</taxon>
    </lineage>
</organism>